<dbReference type="SMART" id="SM00471">
    <property type="entry name" value="HDc"/>
    <property type="match status" value="1"/>
</dbReference>
<name>A0A0Q0DAC1_PSEAP</name>
<dbReference type="Gene3D" id="1.10.3210.10">
    <property type="entry name" value="Hypothetical protein af1432"/>
    <property type="match status" value="1"/>
</dbReference>
<dbReference type="Gene3D" id="1.10.3550.10">
    <property type="entry name" value="eoxyguanosinetriphosphate triphosphohydrolase domain-like"/>
    <property type="match status" value="1"/>
</dbReference>
<dbReference type="InterPro" id="IPR003607">
    <property type="entry name" value="HD/PDEase_dom"/>
</dbReference>
<dbReference type="NCBIfam" id="TIGR01353">
    <property type="entry name" value="dGTP_triPase"/>
    <property type="match status" value="1"/>
</dbReference>
<evidence type="ECO:0000259" key="2">
    <source>
        <dbReference type="SMART" id="SM00471"/>
    </source>
</evidence>
<dbReference type="EMBL" id="RBPX01000379">
    <property type="protein sequence ID" value="RMO57580.1"/>
    <property type="molecule type" value="Genomic_DNA"/>
</dbReference>
<keyword evidence="1" id="KW-0378">Hydrolase</keyword>
<dbReference type="GO" id="GO:0016793">
    <property type="term" value="F:triphosphoric monoester hydrolase activity"/>
    <property type="evidence" value="ECO:0007669"/>
    <property type="project" value="InterPro"/>
</dbReference>
<evidence type="ECO:0000313" key="3">
    <source>
        <dbReference type="EMBL" id="RMO57580.1"/>
    </source>
</evidence>
<evidence type="ECO:0000313" key="4">
    <source>
        <dbReference type="Proteomes" id="UP000274541"/>
    </source>
</evidence>
<dbReference type="CDD" id="cd00077">
    <property type="entry name" value="HDc"/>
    <property type="match status" value="1"/>
</dbReference>
<gene>
    <name evidence="3" type="ORF">ALQ37_102061</name>
</gene>
<reference evidence="3 4" key="1">
    <citation type="submission" date="2018-08" db="EMBL/GenBank/DDBJ databases">
        <title>Recombination of ecologically and evolutionarily significant loci maintains genetic cohesion in the Pseudomonas syringae species complex.</title>
        <authorList>
            <person name="Dillon M."/>
            <person name="Thakur S."/>
            <person name="Almeida R.N.D."/>
            <person name="Weir B.S."/>
            <person name="Guttman D.S."/>
        </authorList>
    </citation>
    <scope>NUCLEOTIDE SEQUENCE [LARGE SCALE GENOMIC DNA]</scope>
    <source>
        <strain evidence="3 4">ICMP 4388</strain>
    </source>
</reference>
<dbReference type="AlphaFoldDB" id="A0A0Q0DAC1"/>
<dbReference type="SUPFAM" id="SSF109604">
    <property type="entry name" value="HD-domain/PDEase-like"/>
    <property type="match status" value="1"/>
</dbReference>
<feature type="domain" description="HD/PDEase" evidence="2">
    <location>
        <begin position="97"/>
        <end position="293"/>
    </location>
</feature>
<dbReference type="InterPro" id="IPR023293">
    <property type="entry name" value="dGTP_triP_hydro_central_sf"/>
</dbReference>
<organism evidence="3 4">
    <name type="scientific">Pseudomonas syringae pv. aptata</name>
    <dbReference type="NCBI Taxonomy" id="83167"/>
    <lineage>
        <taxon>Bacteria</taxon>
        <taxon>Pseudomonadati</taxon>
        <taxon>Pseudomonadota</taxon>
        <taxon>Gammaproteobacteria</taxon>
        <taxon>Pseudomonadales</taxon>
        <taxon>Pseudomonadaceae</taxon>
        <taxon>Pseudomonas</taxon>
        <taxon>Pseudomonas syringae</taxon>
    </lineage>
</organism>
<dbReference type="InterPro" id="IPR006261">
    <property type="entry name" value="dGTPase"/>
</dbReference>
<comment type="caution">
    <text evidence="3">The sequence shown here is derived from an EMBL/GenBank/DDBJ whole genome shotgun (WGS) entry which is preliminary data.</text>
</comment>
<dbReference type="Proteomes" id="UP000274541">
    <property type="component" value="Unassembled WGS sequence"/>
</dbReference>
<proteinExistence type="predicted"/>
<protein>
    <recommendedName>
        <fullName evidence="2">HD/PDEase domain-containing protein</fullName>
    </recommendedName>
</protein>
<sequence>MALTRSLYFSRRYELTSMQEALIPATAEPRSVWTSLLSASRRKKNDAATVVPAASSSSGRVELRTEIERDYDRILFCAPVRRMADKTQVFPLDRNDSVRNRLTHSHEVSNLARSFGTTLVYSNSIASEVPTAVRDIPSLLAAVGLVHDLGNPPFGHQGEAAIQSWFFDNISSVAGKKFSVLTERQYRDFLKFEGNAQAFRLVTRLQVLNDDFGLDLTVATLAAMMKYPVGAMGVNKSNVCTKKHGFFLSEESIAKHVLESVGLSIGKRHPMSYIMEACDDIAYAVLDIEDAVKKGLASFSDLIAYLDHHAPQDFVINELVEKSRAKHVEYRILDLSPAELNDVSMQRFRVYAIGMMINSCVDAFVDNQNSYIEGLAPKALLDISSVSRLRELLGDFSFNHTFQHRSVLEVELTGYNTIRGLMDIFWGAILETNPDNGVCRPSHPYNRYVFMRISENYRRVYNSPPGDLKGLPLRYRQCLLLTDMISGMTDSYAVNLLQELRSYQARG</sequence>
<accession>A0A0Q0DAC1</accession>
<evidence type="ECO:0000256" key="1">
    <source>
        <dbReference type="ARBA" id="ARBA00022801"/>
    </source>
</evidence>
<dbReference type="Gene3D" id="1.10.3410.10">
    <property type="entry name" value="putative deoxyguanosinetriphosphate triphosphohydrolase like domain"/>
    <property type="match status" value="1"/>
</dbReference>
<dbReference type="InterPro" id="IPR027432">
    <property type="entry name" value="dGTP_triphosphohydrolase_C"/>
</dbReference>